<dbReference type="AlphaFoldDB" id="A0A840XV23"/>
<feature type="transmembrane region" description="Helical" evidence="1">
    <location>
        <begin position="60"/>
        <end position="82"/>
    </location>
</feature>
<evidence type="ECO:0000313" key="3">
    <source>
        <dbReference type="Proteomes" id="UP000562254"/>
    </source>
</evidence>
<keyword evidence="1" id="KW-1133">Transmembrane helix</keyword>
<evidence type="ECO:0008006" key="4">
    <source>
        <dbReference type="Google" id="ProtNLM"/>
    </source>
</evidence>
<sequence>MRQGMRDLTGGRPASAGDEVVRSRFVPVLFWAVGLAAVGFAALVSIGIARPDPGAPAMAWGDWLALAVIWAVAAFFASALVLRPITRLVLGADGSVRLETRTPFAATERRLEPGSLSRVELRRNHFGPLFGWQVILRWADGGSLVLNERADAAAQAELAGEIARRLGIGEPR</sequence>
<evidence type="ECO:0000256" key="1">
    <source>
        <dbReference type="SAM" id="Phobius"/>
    </source>
</evidence>
<accession>A0A840XV23</accession>
<proteinExistence type="predicted"/>
<gene>
    <name evidence="2" type="ORF">FHS88_003073</name>
</gene>
<keyword evidence="3" id="KW-1185">Reference proteome</keyword>
<feature type="transmembrane region" description="Helical" evidence="1">
    <location>
        <begin position="28"/>
        <end position="48"/>
    </location>
</feature>
<organism evidence="2 3">
    <name type="scientific">Neoroseomonas alkaliterrae</name>
    <dbReference type="NCBI Taxonomy" id="1452450"/>
    <lineage>
        <taxon>Bacteria</taxon>
        <taxon>Pseudomonadati</taxon>
        <taxon>Pseudomonadota</taxon>
        <taxon>Alphaproteobacteria</taxon>
        <taxon>Acetobacterales</taxon>
        <taxon>Acetobacteraceae</taxon>
        <taxon>Neoroseomonas</taxon>
    </lineage>
</organism>
<dbReference type="EMBL" id="JACIJE010000009">
    <property type="protein sequence ID" value="MBB5690930.1"/>
    <property type="molecule type" value="Genomic_DNA"/>
</dbReference>
<comment type="caution">
    <text evidence="2">The sequence shown here is derived from an EMBL/GenBank/DDBJ whole genome shotgun (WGS) entry which is preliminary data.</text>
</comment>
<dbReference type="Proteomes" id="UP000562254">
    <property type="component" value="Unassembled WGS sequence"/>
</dbReference>
<protein>
    <recommendedName>
        <fullName evidence="4">PH domain-containing protein</fullName>
    </recommendedName>
</protein>
<keyword evidence="1" id="KW-0472">Membrane</keyword>
<reference evidence="2 3" key="1">
    <citation type="submission" date="2020-08" db="EMBL/GenBank/DDBJ databases">
        <title>Genomic Encyclopedia of Type Strains, Phase IV (KMG-IV): sequencing the most valuable type-strain genomes for metagenomic binning, comparative biology and taxonomic classification.</title>
        <authorList>
            <person name="Goeker M."/>
        </authorList>
    </citation>
    <scope>NUCLEOTIDE SEQUENCE [LARGE SCALE GENOMIC DNA]</scope>
    <source>
        <strain evidence="2 3">DSM 25895</strain>
    </source>
</reference>
<evidence type="ECO:0000313" key="2">
    <source>
        <dbReference type="EMBL" id="MBB5690930.1"/>
    </source>
</evidence>
<keyword evidence="1" id="KW-0812">Transmembrane</keyword>
<name>A0A840XV23_9PROT</name>
<dbReference type="RefSeq" id="WP_211842232.1">
    <property type="nucleotide sequence ID" value="NZ_JAAEDJ010000002.1"/>
</dbReference>